<dbReference type="EMBL" id="LUUL01000117">
    <property type="protein sequence ID" value="OAI22783.1"/>
    <property type="molecule type" value="Genomic_DNA"/>
</dbReference>
<name>A0A291IH26_9GAMM</name>
<protein>
    <submittedName>
        <fullName evidence="1">Uncharacterized protein</fullName>
    </submittedName>
</protein>
<evidence type="ECO:0000313" key="2">
    <source>
        <dbReference type="Proteomes" id="UP000077734"/>
    </source>
</evidence>
<accession>A0A291IH26</accession>
<evidence type="ECO:0000313" key="1">
    <source>
        <dbReference type="EMBL" id="OAI22783.1"/>
    </source>
</evidence>
<proteinExistence type="predicted"/>
<keyword evidence="2" id="KW-1185">Reference proteome</keyword>
<dbReference type="AlphaFoldDB" id="A0A291IH26"/>
<dbReference type="KEGG" id="mko:MKLM6_1213"/>
<organism evidence="1 2">
    <name type="scientific">Methylomonas koyamae</name>
    <dbReference type="NCBI Taxonomy" id="702114"/>
    <lineage>
        <taxon>Bacteria</taxon>
        <taxon>Pseudomonadati</taxon>
        <taxon>Pseudomonadota</taxon>
        <taxon>Gammaproteobacteria</taxon>
        <taxon>Methylococcales</taxon>
        <taxon>Methylococcaceae</taxon>
        <taxon>Methylomonas</taxon>
    </lineage>
</organism>
<dbReference type="RefSeq" id="WP_064029362.1">
    <property type="nucleotide sequence ID" value="NZ_CP023669.1"/>
</dbReference>
<reference evidence="1 2" key="1">
    <citation type="submission" date="2016-03" db="EMBL/GenBank/DDBJ databases">
        <authorList>
            <person name="Heylen K."/>
            <person name="De Vos P."/>
            <person name="Vekeman B."/>
        </authorList>
    </citation>
    <scope>NUCLEOTIDE SEQUENCE [LARGE SCALE GENOMIC DNA]</scope>
    <source>
        <strain evidence="1 2">R-49807</strain>
    </source>
</reference>
<comment type="caution">
    <text evidence="1">The sequence shown here is derived from an EMBL/GenBank/DDBJ whole genome shotgun (WGS) entry which is preliminary data.</text>
</comment>
<gene>
    <name evidence="1" type="ORF">A1356_18790</name>
</gene>
<dbReference type="Proteomes" id="UP000077734">
    <property type="component" value="Unassembled WGS sequence"/>
</dbReference>
<sequence>MTSTTYDSNAQTGPSEQHDLVTAIRAKFASLARIYDMVCHETARNKLSGAALVCLGCDAEELAQLTLQLRQKLREALTAEAPAAKPKHPATMYFGQDAGGAEDRTKAIPHGGFVKRQAEALGLQPMPLEADLLISRVSQPGESGRFLADAFLSAYRKGVPFKHALFELVNLDAEGFRLFHQILHIRHVPGWDDDALYVIEQKIIEIWKGE</sequence>